<dbReference type="EMBL" id="JACJUU010000014">
    <property type="protein sequence ID" value="MBC2770922.1"/>
    <property type="molecule type" value="Genomic_DNA"/>
</dbReference>
<feature type="domain" description="Tripartite ATP-independent periplasmic transporters DctQ component" evidence="10">
    <location>
        <begin position="29"/>
        <end position="153"/>
    </location>
</feature>
<gene>
    <name evidence="11" type="ORF">GTU67_13495</name>
</gene>
<organism evidence="11 12">
    <name type="scientific">Pusillimonas minor</name>
    <dbReference type="NCBI Taxonomy" id="2697024"/>
    <lineage>
        <taxon>Bacteria</taxon>
        <taxon>Pseudomonadati</taxon>
        <taxon>Pseudomonadota</taxon>
        <taxon>Betaproteobacteria</taxon>
        <taxon>Burkholderiales</taxon>
        <taxon>Alcaligenaceae</taxon>
        <taxon>Pusillimonas</taxon>
    </lineage>
</organism>
<comment type="similarity">
    <text evidence="8 9">Belongs to the TRAP transporter small permease family.</text>
</comment>
<keyword evidence="4 9" id="KW-0997">Cell inner membrane</keyword>
<feature type="transmembrane region" description="Helical" evidence="9">
    <location>
        <begin position="91"/>
        <end position="115"/>
    </location>
</feature>
<evidence type="ECO:0000256" key="9">
    <source>
        <dbReference type="RuleBase" id="RU369079"/>
    </source>
</evidence>
<dbReference type="GO" id="GO:0005886">
    <property type="term" value="C:plasma membrane"/>
    <property type="evidence" value="ECO:0007669"/>
    <property type="project" value="UniProtKB-SubCell"/>
</dbReference>
<dbReference type="PANTHER" id="PTHR35011">
    <property type="entry name" value="2,3-DIKETO-L-GULONATE TRAP TRANSPORTER SMALL PERMEASE PROTEIN YIAM"/>
    <property type="match status" value="1"/>
</dbReference>
<dbReference type="InterPro" id="IPR007387">
    <property type="entry name" value="TRAP_DctQ"/>
</dbReference>
<evidence type="ECO:0000256" key="2">
    <source>
        <dbReference type="ARBA" id="ARBA00022448"/>
    </source>
</evidence>
<dbReference type="RefSeq" id="WP_185780577.1">
    <property type="nucleotide sequence ID" value="NZ_JACJUU010000014.1"/>
</dbReference>
<proteinExistence type="inferred from homology"/>
<feature type="transmembrane region" description="Helical" evidence="9">
    <location>
        <begin position="12"/>
        <end position="35"/>
    </location>
</feature>
<name>A0A842HTF9_9BURK</name>
<evidence type="ECO:0000256" key="4">
    <source>
        <dbReference type="ARBA" id="ARBA00022519"/>
    </source>
</evidence>
<comment type="caution">
    <text evidence="11">The sequence shown here is derived from an EMBL/GenBank/DDBJ whole genome shotgun (WGS) entry which is preliminary data.</text>
</comment>
<keyword evidence="5 9" id="KW-0812">Transmembrane</keyword>
<evidence type="ECO:0000313" key="12">
    <source>
        <dbReference type="Proteomes" id="UP000545386"/>
    </source>
</evidence>
<keyword evidence="6 9" id="KW-1133">Transmembrane helix</keyword>
<dbReference type="GO" id="GO:0022857">
    <property type="term" value="F:transmembrane transporter activity"/>
    <property type="evidence" value="ECO:0007669"/>
    <property type="project" value="UniProtKB-UniRule"/>
</dbReference>
<sequence>MSSPHIVGQAYNAVVTGLAIISGAIFGLMAVFIGADVFMRNVTGAGLAWVIELMEYAIYVATVFAAPWVLREGAHVSVDIITSTLPRSAARWVGVVAALLGSAICFIVFYYSALATWRAFERGSLVYKSFTVPEWLVTFFVPFGMFFMVIEFLLLVKARLGRNAVIDSR</sequence>
<feature type="transmembrane region" description="Helical" evidence="9">
    <location>
        <begin position="135"/>
        <end position="156"/>
    </location>
</feature>
<feature type="transmembrane region" description="Helical" evidence="9">
    <location>
        <begin position="47"/>
        <end position="70"/>
    </location>
</feature>
<keyword evidence="7 9" id="KW-0472">Membrane</keyword>
<evidence type="ECO:0000259" key="10">
    <source>
        <dbReference type="Pfam" id="PF04290"/>
    </source>
</evidence>
<keyword evidence="12" id="KW-1185">Reference proteome</keyword>
<keyword evidence="3" id="KW-1003">Cell membrane</keyword>
<keyword evidence="2 9" id="KW-0813">Transport</keyword>
<evidence type="ECO:0000256" key="8">
    <source>
        <dbReference type="ARBA" id="ARBA00038436"/>
    </source>
</evidence>
<dbReference type="Proteomes" id="UP000545386">
    <property type="component" value="Unassembled WGS sequence"/>
</dbReference>
<accession>A0A842HTF9</accession>
<reference evidence="11 12" key="1">
    <citation type="submission" date="2020-08" db="EMBL/GenBank/DDBJ databases">
        <title>Paraeoetvoesia sp. YC-7-48 draft genome sequence.</title>
        <authorList>
            <person name="Yao L."/>
        </authorList>
    </citation>
    <scope>NUCLEOTIDE SEQUENCE [LARGE SCALE GENOMIC DNA]</scope>
    <source>
        <strain evidence="12">YC-7-48</strain>
    </source>
</reference>
<dbReference type="GO" id="GO:0015740">
    <property type="term" value="P:C4-dicarboxylate transport"/>
    <property type="evidence" value="ECO:0007669"/>
    <property type="project" value="TreeGrafter"/>
</dbReference>
<evidence type="ECO:0000256" key="5">
    <source>
        <dbReference type="ARBA" id="ARBA00022692"/>
    </source>
</evidence>
<evidence type="ECO:0000256" key="3">
    <source>
        <dbReference type="ARBA" id="ARBA00022475"/>
    </source>
</evidence>
<comment type="subunit">
    <text evidence="9">The complex comprises the extracytoplasmic solute receptor protein and the two transmembrane proteins.</text>
</comment>
<comment type="function">
    <text evidence="9">Part of the tripartite ATP-independent periplasmic (TRAP) transport system.</text>
</comment>
<comment type="subcellular location">
    <subcellularLocation>
        <location evidence="1 9">Cell inner membrane</location>
        <topology evidence="1 9">Multi-pass membrane protein</topology>
    </subcellularLocation>
</comment>
<evidence type="ECO:0000313" key="11">
    <source>
        <dbReference type="EMBL" id="MBC2770922.1"/>
    </source>
</evidence>
<dbReference type="AlphaFoldDB" id="A0A842HTF9"/>
<dbReference type="PANTHER" id="PTHR35011:SF10">
    <property type="entry name" value="TRAP TRANSPORTER SMALL PERMEASE PROTEIN"/>
    <property type="match status" value="1"/>
</dbReference>
<evidence type="ECO:0000256" key="6">
    <source>
        <dbReference type="ARBA" id="ARBA00022989"/>
    </source>
</evidence>
<evidence type="ECO:0000256" key="1">
    <source>
        <dbReference type="ARBA" id="ARBA00004429"/>
    </source>
</evidence>
<dbReference type="InterPro" id="IPR055348">
    <property type="entry name" value="DctQ"/>
</dbReference>
<dbReference type="Pfam" id="PF04290">
    <property type="entry name" value="DctQ"/>
    <property type="match status" value="1"/>
</dbReference>
<evidence type="ECO:0000256" key="7">
    <source>
        <dbReference type="ARBA" id="ARBA00023136"/>
    </source>
</evidence>
<protein>
    <recommendedName>
        <fullName evidence="9">TRAP transporter small permease protein</fullName>
    </recommendedName>
</protein>